<dbReference type="PROSITE" id="PS50109">
    <property type="entry name" value="HIS_KIN"/>
    <property type="match status" value="1"/>
</dbReference>
<dbReference type="GO" id="GO:0005524">
    <property type="term" value="F:ATP binding"/>
    <property type="evidence" value="ECO:0007669"/>
    <property type="project" value="UniProtKB-KW"/>
</dbReference>
<comment type="subcellular location">
    <subcellularLocation>
        <location evidence="2">Membrane</location>
        <topology evidence="2">Multi-pass membrane protein</topology>
    </subcellularLocation>
</comment>
<evidence type="ECO:0000256" key="13">
    <source>
        <dbReference type="SAM" id="Coils"/>
    </source>
</evidence>
<dbReference type="SMART" id="SM00086">
    <property type="entry name" value="PAC"/>
    <property type="match status" value="1"/>
</dbReference>
<dbReference type="InterPro" id="IPR035965">
    <property type="entry name" value="PAS-like_dom_sf"/>
</dbReference>
<evidence type="ECO:0000256" key="7">
    <source>
        <dbReference type="ARBA" id="ARBA00022741"/>
    </source>
</evidence>
<dbReference type="Gene3D" id="3.30.450.20">
    <property type="entry name" value="PAS domain"/>
    <property type="match status" value="1"/>
</dbReference>
<dbReference type="SUPFAM" id="SSF47384">
    <property type="entry name" value="Homodimeric domain of signal transducing histidine kinase"/>
    <property type="match status" value="1"/>
</dbReference>
<evidence type="ECO:0000313" key="17">
    <source>
        <dbReference type="EMBL" id="WNZ27971.1"/>
    </source>
</evidence>
<dbReference type="AlphaFoldDB" id="A0AA96WRE5"/>
<protein>
    <recommendedName>
        <fullName evidence="3">histidine kinase</fullName>
        <ecNumber evidence="3">2.7.13.3</ecNumber>
    </recommendedName>
</protein>
<keyword evidence="9" id="KW-0067">ATP-binding</keyword>
<evidence type="ECO:0000259" key="14">
    <source>
        <dbReference type="PROSITE" id="PS50109"/>
    </source>
</evidence>
<dbReference type="Gene3D" id="1.10.287.130">
    <property type="match status" value="1"/>
</dbReference>
<dbReference type="InterPro" id="IPR001610">
    <property type="entry name" value="PAC"/>
</dbReference>
<feature type="coiled-coil region" evidence="13">
    <location>
        <begin position="245"/>
        <end position="279"/>
    </location>
</feature>
<dbReference type="GO" id="GO:0000155">
    <property type="term" value="F:phosphorelay sensor kinase activity"/>
    <property type="evidence" value="ECO:0007669"/>
    <property type="project" value="InterPro"/>
</dbReference>
<name>A0AA96WRE5_9CYAN</name>
<dbReference type="PROSITE" id="PS50113">
    <property type="entry name" value="PAC"/>
    <property type="match status" value="1"/>
</dbReference>
<dbReference type="InterPro" id="IPR013767">
    <property type="entry name" value="PAS_fold"/>
</dbReference>
<evidence type="ECO:0000256" key="2">
    <source>
        <dbReference type="ARBA" id="ARBA00004141"/>
    </source>
</evidence>
<feature type="domain" description="Histidine kinase" evidence="14">
    <location>
        <begin position="279"/>
        <end position="494"/>
    </location>
</feature>
<evidence type="ECO:0000256" key="10">
    <source>
        <dbReference type="ARBA" id="ARBA00022989"/>
    </source>
</evidence>
<dbReference type="CDD" id="cd00082">
    <property type="entry name" value="HisKA"/>
    <property type="match status" value="1"/>
</dbReference>
<keyword evidence="6" id="KW-0812">Transmembrane</keyword>
<dbReference type="SMART" id="SM00091">
    <property type="entry name" value="PAS"/>
    <property type="match status" value="1"/>
</dbReference>
<evidence type="ECO:0000256" key="9">
    <source>
        <dbReference type="ARBA" id="ARBA00022840"/>
    </source>
</evidence>
<keyword evidence="5" id="KW-0808">Transferase</keyword>
<dbReference type="PANTHER" id="PTHR42878:SF7">
    <property type="entry name" value="SENSOR HISTIDINE KINASE GLRK"/>
    <property type="match status" value="1"/>
</dbReference>
<dbReference type="InterPro" id="IPR004358">
    <property type="entry name" value="Sig_transdc_His_kin-like_C"/>
</dbReference>
<dbReference type="GO" id="GO:0016020">
    <property type="term" value="C:membrane"/>
    <property type="evidence" value="ECO:0007669"/>
    <property type="project" value="UniProtKB-SubCell"/>
</dbReference>
<dbReference type="InterPro" id="IPR036890">
    <property type="entry name" value="HATPase_C_sf"/>
</dbReference>
<reference evidence="17" key="1">
    <citation type="submission" date="2020-05" db="EMBL/GenBank/DDBJ databases">
        <authorList>
            <person name="Zhu T."/>
            <person name="Keshari N."/>
            <person name="Lu X."/>
        </authorList>
    </citation>
    <scope>NUCLEOTIDE SEQUENCE</scope>
    <source>
        <strain evidence="17">NK1-12</strain>
    </source>
</reference>
<evidence type="ECO:0000256" key="11">
    <source>
        <dbReference type="ARBA" id="ARBA00023012"/>
    </source>
</evidence>
<dbReference type="NCBIfam" id="TIGR00229">
    <property type="entry name" value="sensory_box"/>
    <property type="match status" value="1"/>
</dbReference>
<dbReference type="Pfam" id="PF00989">
    <property type="entry name" value="PAS"/>
    <property type="match status" value="1"/>
</dbReference>
<dbReference type="PROSITE" id="PS50112">
    <property type="entry name" value="PAS"/>
    <property type="match status" value="1"/>
</dbReference>
<dbReference type="CDD" id="cd00075">
    <property type="entry name" value="HATPase"/>
    <property type="match status" value="1"/>
</dbReference>
<keyword evidence="13" id="KW-0175">Coiled coil</keyword>
<dbReference type="EMBL" id="CP053587">
    <property type="protein sequence ID" value="WNZ27971.1"/>
    <property type="molecule type" value="Genomic_DNA"/>
</dbReference>
<dbReference type="SMART" id="SM00388">
    <property type="entry name" value="HisKA"/>
    <property type="match status" value="1"/>
</dbReference>
<dbReference type="PRINTS" id="PR00344">
    <property type="entry name" value="BCTRLSENSOR"/>
</dbReference>
<evidence type="ECO:0000256" key="3">
    <source>
        <dbReference type="ARBA" id="ARBA00012438"/>
    </source>
</evidence>
<dbReference type="Gene3D" id="3.30.565.10">
    <property type="entry name" value="Histidine kinase-like ATPase, C-terminal domain"/>
    <property type="match status" value="1"/>
</dbReference>
<dbReference type="GO" id="GO:0007234">
    <property type="term" value="P:osmosensory signaling via phosphorelay pathway"/>
    <property type="evidence" value="ECO:0007669"/>
    <property type="project" value="TreeGrafter"/>
</dbReference>
<accession>A0AA96WRE5</accession>
<dbReference type="InterPro" id="IPR000700">
    <property type="entry name" value="PAS-assoc_C"/>
</dbReference>
<dbReference type="Pfam" id="PF00512">
    <property type="entry name" value="HisKA"/>
    <property type="match status" value="1"/>
</dbReference>
<dbReference type="PANTHER" id="PTHR42878">
    <property type="entry name" value="TWO-COMPONENT HISTIDINE KINASE"/>
    <property type="match status" value="1"/>
</dbReference>
<keyword evidence="8 17" id="KW-0418">Kinase</keyword>
<dbReference type="SUPFAM" id="SSF55874">
    <property type="entry name" value="ATPase domain of HSP90 chaperone/DNA topoisomerase II/histidine kinase"/>
    <property type="match status" value="1"/>
</dbReference>
<dbReference type="InterPro" id="IPR003594">
    <property type="entry name" value="HATPase_dom"/>
</dbReference>
<keyword evidence="10" id="KW-1133">Transmembrane helix</keyword>
<evidence type="ECO:0000256" key="1">
    <source>
        <dbReference type="ARBA" id="ARBA00000085"/>
    </source>
</evidence>
<evidence type="ECO:0000259" key="16">
    <source>
        <dbReference type="PROSITE" id="PS50113"/>
    </source>
</evidence>
<evidence type="ECO:0000256" key="5">
    <source>
        <dbReference type="ARBA" id="ARBA00022679"/>
    </source>
</evidence>
<sequence length="498" mass="56748">MVSQQRLNQWRSQRDLWRNALQRPLAQHVAWWQAASQYVQIEDWLPLQDAIDRLLEEQVEEEPADASNLSEPIVIITATGAKLCDRNHLFAAYTRLIRAQQKALVEPAIETLRRQQQLILDAIGDGVYGVDLQGNATFINPAAAQMIGWEPQALIGKSMHQVLHHSRPDHSPYPREACPIYAAFQDGIIHRVSEEVFWRKDGSCFPVEYISTPMRDEQGKLVGAVVAFRDITQRKWAEAILQRTNEELEQRVRDRTIELQQANEQLKELSELRSRVVTMVCHEFRNPLNNILLSVSSLERYGAQLTPEQKGHYLLGIQDNVERMTQMIDAILIIGRVEAKRIEPQPSQFDLIPFCRDLMAEIAGEIQHPRLQFTCRFKRLLVTLDQCLLRSILTNILTNAIRYTPAPGKIQFKVLKQHHQIVFQITDQGIGIPPEDLPYLFEPFQRGRNVSNIAGTGLGLNIVKRFVDLHGGQINVSSQLGQGTTFQVSLPLHLPVCG</sequence>
<keyword evidence="4" id="KW-0597">Phosphoprotein</keyword>
<dbReference type="InterPro" id="IPR036097">
    <property type="entry name" value="HisK_dim/P_sf"/>
</dbReference>
<dbReference type="CDD" id="cd00130">
    <property type="entry name" value="PAS"/>
    <property type="match status" value="1"/>
</dbReference>
<dbReference type="SMART" id="SM00387">
    <property type="entry name" value="HATPase_c"/>
    <property type="match status" value="1"/>
</dbReference>
<gene>
    <name evidence="17" type="ORF">HJG54_30685</name>
</gene>
<evidence type="ECO:0000256" key="4">
    <source>
        <dbReference type="ARBA" id="ARBA00022553"/>
    </source>
</evidence>
<dbReference type="InterPro" id="IPR003661">
    <property type="entry name" value="HisK_dim/P_dom"/>
</dbReference>
<dbReference type="GO" id="GO:0030295">
    <property type="term" value="F:protein kinase activator activity"/>
    <property type="evidence" value="ECO:0007669"/>
    <property type="project" value="TreeGrafter"/>
</dbReference>
<keyword evidence="12" id="KW-0472">Membrane</keyword>
<feature type="domain" description="PAC" evidence="16">
    <location>
        <begin position="191"/>
        <end position="243"/>
    </location>
</feature>
<evidence type="ECO:0000259" key="15">
    <source>
        <dbReference type="PROSITE" id="PS50112"/>
    </source>
</evidence>
<proteinExistence type="predicted"/>
<evidence type="ECO:0000256" key="12">
    <source>
        <dbReference type="ARBA" id="ARBA00023136"/>
    </source>
</evidence>
<evidence type="ECO:0000256" key="8">
    <source>
        <dbReference type="ARBA" id="ARBA00022777"/>
    </source>
</evidence>
<keyword evidence="7" id="KW-0547">Nucleotide-binding</keyword>
<dbReference type="EC" id="2.7.13.3" evidence="3"/>
<keyword evidence="11" id="KW-0902">Two-component regulatory system</keyword>
<dbReference type="InterPro" id="IPR000014">
    <property type="entry name" value="PAS"/>
</dbReference>
<comment type="catalytic activity">
    <reaction evidence="1">
        <text>ATP + protein L-histidine = ADP + protein N-phospho-L-histidine.</text>
        <dbReference type="EC" id="2.7.13.3"/>
    </reaction>
</comment>
<dbReference type="Pfam" id="PF02518">
    <property type="entry name" value="HATPase_c"/>
    <property type="match status" value="1"/>
</dbReference>
<dbReference type="InterPro" id="IPR005467">
    <property type="entry name" value="His_kinase_dom"/>
</dbReference>
<dbReference type="SUPFAM" id="SSF55785">
    <property type="entry name" value="PYP-like sensor domain (PAS domain)"/>
    <property type="match status" value="1"/>
</dbReference>
<feature type="domain" description="PAS" evidence="15">
    <location>
        <begin position="112"/>
        <end position="187"/>
    </location>
</feature>
<dbReference type="GO" id="GO:0006355">
    <property type="term" value="P:regulation of DNA-templated transcription"/>
    <property type="evidence" value="ECO:0007669"/>
    <property type="project" value="InterPro"/>
</dbReference>
<organism evidence="17">
    <name type="scientific">Leptolyngbya sp. NK1-12</name>
    <dbReference type="NCBI Taxonomy" id="2547451"/>
    <lineage>
        <taxon>Bacteria</taxon>
        <taxon>Bacillati</taxon>
        <taxon>Cyanobacteriota</taxon>
        <taxon>Cyanophyceae</taxon>
        <taxon>Leptolyngbyales</taxon>
        <taxon>Leptolyngbyaceae</taxon>
        <taxon>Leptolyngbya group</taxon>
        <taxon>Leptolyngbya</taxon>
    </lineage>
</organism>
<dbReference type="GO" id="GO:0000156">
    <property type="term" value="F:phosphorelay response regulator activity"/>
    <property type="evidence" value="ECO:0007669"/>
    <property type="project" value="TreeGrafter"/>
</dbReference>
<evidence type="ECO:0000256" key="6">
    <source>
        <dbReference type="ARBA" id="ARBA00022692"/>
    </source>
</evidence>
<dbReference type="InterPro" id="IPR050351">
    <property type="entry name" value="BphY/WalK/GraS-like"/>
</dbReference>
<dbReference type="FunFam" id="3.30.565.10:FF:000006">
    <property type="entry name" value="Sensor histidine kinase WalK"/>
    <property type="match status" value="1"/>
</dbReference>